<dbReference type="Pfam" id="PF12697">
    <property type="entry name" value="Abhydrolase_6"/>
    <property type="match status" value="1"/>
</dbReference>
<evidence type="ECO:0000313" key="2">
    <source>
        <dbReference type="EMBL" id="GEN99257.1"/>
    </source>
</evidence>
<evidence type="ECO:0000313" key="3">
    <source>
        <dbReference type="Proteomes" id="UP000321464"/>
    </source>
</evidence>
<dbReference type="InterPro" id="IPR000073">
    <property type="entry name" value="AB_hydrolase_1"/>
</dbReference>
<name>A0A512AHS6_9SPHN</name>
<dbReference type="InterPro" id="IPR045889">
    <property type="entry name" value="MES/HNL"/>
</dbReference>
<protein>
    <submittedName>
        <fullName evidence="2">Peptidase M13</fullName>
    </submittedName>
</protein>
<dbReference type="RefSeq" id="WP_147158608.1">
    <property type="nucleotide sequence ID" value="NZ_BJYR01000007.1"/>
</dbReference>
<dbReference type="GO" id="GO:0080032">
    <property type="term" value="F:methyl jasmonate esterase activity"/>
    <property type="evidence" value="ECO:0007669"/>
    <property type="project" value="TreeGrafter"/>
</dbReference>
<evidence type="ECO:0000259" key="1">
    <source>
        <dbReference type="Pfam" id="PF12697"/>
    </source>
</evidence>
<proteinExistence type="predicted"/>
<reference evidence="2 3" key="1">
    <citation type="submission" date="2019-07" db="EMBL/GenBank/DDBJ databases">
        <title>Whole genome shotgun sequence of Novosphingobium sediminis NBRC 106119.</title>
        <authorList>
            <person name="Hosoyama A."/>
            <person name="Uohara A."/>
            <person name="Ohji S."/>
            <person name="Ichikawa N."/>
        </authorList>
    </citation>
    <scope>NUCLEOTIDE SEQUENCE [LARGE SCALE GENOMIC DNA]</scope>
    <source>
        <strain evidence="2 3">NBRC 106119</strain>
    </source>
</reference>
<accession>A0A512AHS6</accession>
<keyword evidence="3" id="KW-1185">Reference proteome</keyword>
<dbReference type="AlphaFoldDB" id="A0A512AHS6"/>
<dbReference type="PANTHER" id="PTHR10992:SF1086">
    <property type="entry name" value="AB HYDROLASE-1 DOMAIN-CONTAINING PROTEIN"/>
    <property type="match status" value="1"/>
</dbReference>
<organism evidence="2 3">
    <name type="scientific">Novosphingobium sediminis</name>
    <dbReference type="NCBI Taxonomy" id="707214"/>
    <lineage>
        <taxon>Bacteria</taxon>
        <taxon>Pseudomonadati</taxon>
        <taxon>Pseudomonadota</taxon>
        <taxon>Alphaproteobacteria</taxon>
        <taxon>Sphingomonadales</taxon>
        <taxon>Sphingomonadaceae</taxon>
        <taxon>Novosphingobium</taxon>
    </lineage>
</organism>
<dbReference type="Gene3D" id="3.40.50.1820">
    <property type="entry name" value="alpha/beta hydrolase"/>
    <property type="match status" value="1"/>
</dbReference>
<dbReference type="InterPro" id="IPR029058">
    <property type="entry name" value="AB_hydrolase_fold"/>
</dbReference>
<feature type="domain" description="AB hydrolase-1" evidence="1">
    <location>
        <begin position="4"/>
        <end position="239"/>
    </location>
</feature>
<dbReference type="EMBL" id="BJYR01000007">
    <property type="protein sequence ID" value="GEN99257.1"/>
    <property type="molecule type" value="Genomic_DNA"/>
</dbReference>
<dbReference type="PANTHER" id="PTHR10992">
    <property type="entry name" value="METHYLESTERASE FAMILY MEMBER"/>
    <property type="match status" value="1"/>
</dbReference>
<sequence>MAGFVLIHGSWHGGWCFDPVAALLRARGHTVVTPTLPGMGGSAEELAAVTLGEWGEFAAQHCRDLKAELGGAPVVLGGHSRGGLVVSTAAERDPAAMDALVYICAMMLPSGVSRAEFKTLEEPNPDFDAIISKVHDGAATVVDPARARPVFAQLSPPELVAGVLPRLVAEPHGPRSEPLQLTAERWGSRPRTYVECTADRTIPIASQRRMQAMSPGARVVTLDADHSPYLSRPVELADALEGAIPA</sequence>
<comment type="caution">
    <text evidence="2">The sequence shown here is derived from an EMBL/GenBank/DDBJ whole genome shotgun (WGS) entry which is preliminary data.</text>
</comment>
<dbReference type="Proteomes" id="UP000321464">
    <property type="component" value="Unassembled WGS sequence"/>
</dbReference>
<dbReference type="OrthoDB" id="9814966at2"/>
<gene>
    <name evidence="2" type="ORF">NSE01_10900</name>
</gene>
<dbReference type="GO" id="GO:0080030">
    <property type="term" value="F:methyl indole-3-acetate esterase activity"/>
    <property type="evidence" value="ECO:0007669"/>
    <property type="project" value="TreeGrafter"/>
</dbReference>
<dbReference type="SUPFAM" id="SSF53474">
    <property type="entry name" value="alpha/beta-Hydrolases"/>
    <property type="match status" value="1"/>
</dbReference>